<keyword evidence="2" id="KW-0378">Hydrolase</keyword>
<evidence type="ECO:0000256" key="3">
    <source>
        <dbReference type="SAM" id="SignalP"/>
    </source>
</evidence>
<dbReference type="OrthoDB" id="1185352at2"/>
<dbReference type="SUPFAM" id="SSF53474">
    <property type="entry name" value="alpha/beta-Hydrolases"/>
    <property type="match status" value="1"/>
</dbReference>
<dbReference type="PANTHER" id="PTHR40841">
    <property type="entry name" value="SIDEROPHORE TRIACETYLFUSARININE C ESTERASE"/>
    <property type="match status" value="1"/>
</dbReference>
<keyword evidence="3" id="KW-0732">Signal</keyword>
<dbReference type="InterPro" id="IPR052558">
    <property type="entry name" value="Siderophore_Hydrolase_D"/>
</dbReference>
<evidence type="ECO:0000313" key="5">
    <source>
        <dbReference type="Proteomes" id="UP000219048"/>
    </source>
</evidence>
<dbReference type="EMBL" id="OBEH01000002">
    <property type="protein sequence ID" value="SNY99937.1"/>
    <property type="molecule type" value="Genomic_DNA"/>
</dbReference>
<evidence type="ECO:0008006" key="6">
    <source>
        <dbReference type="Google" id="ProtNLM"/>
    </source>
</evidence>
<dbReference type="Gene3D" id="3.40.50.1820">
    <property type="entry name" value="alpha/beta hydrolase"/>
    <property type="match status" value="1"/>
</dbReference>
<reference evidence="5" key="1">
    <citation type="submission" date="2017-09" db="EMBL/GenBank/DDBJ databases">
        <authorList>
            <person name="Varghese N."/>
            <person name="Submissions S."/>
        </authorList>
    </citation>
    <scope>NUCLEOTIDE SEQUENCE [LARGE SCALE GENOMIC DNA]</scope>
    <source>
        <strain evidence="5">DSM 25885</strain>
    </source>
</reference>
<dbReference type="GO" id="GO:0016788">
    <property type="term" value="F:hydrolase activity, acting on ester bonds"/>
    <property type="evidence" value="ECO:0007669"/>
    <property type="project" value="TreeGrafter"/>
</dbReference>
<sequence>MKTIKLSLLICLVSLSTVFAQENSSVKLEPSNLVLPRIQVIPLKDTQADRQYELYIKLPEGYSKDTNPKYPVLYTTDAMWHLEMLSGTTEYMLEDIILVGISWQLDINEDLKNERGAHVSRFRDYSINKHSNPEIQKKFQLGQANNHLDFFRNDVITYVDKTYRTDPNNRTYFGYSLGGLFGAYILQARPDTFKNYILGSPALEGDIPMLSKLDSKPITNHKVSKTNVFLSYGSLEKELGENAGEFIAILKNNNDGHLVLHREVIEGTHQTAFPLTVLRSVVWLLQIKD</sequence>
<dbReference type="InterPro" id="IPR029058">
    <property type="entry name" value="AB_hydrolase_fold"/>
</dbReference>
<dbReference type="Proteomes" id="UP000219048">
    <property type="component" value="Unassembled WGS sequence"/>
</dbReference>
<evidence type="ECO:0000256" key="2">
    <source>
        <dbReference type="ARBA" id="ARBA00022801"/>
    </source>
</evidence>
<proteinExistence type="inferred from homology"/>
<comment type="similarity">
    <text evidence="1">Belongs to the esterase D family.</text>
</comment>
<evidence type="ECO:0000313" key="4">
    <source>
        <dbReference type="EMBL" id="SNY99937.1"/>
    </source>
</evidence>
<protein>
    <recommendedName>
        <fullName evidence="6">Alpha/beta hydrolase</fullName>
    </recommendedName>
</protein>
<organism evidence="4 5">
    <name type="scientific">Flagellimonas pacifica</name>
    <dbReference type="NCBI Taxonomy" id="1247520"/>
    <lineage>
        <taxon>Bacteria</taxon>
        <taxon>Pseudomonadati</taxon>
        <taxon>Bacteroidota</taxon>
        <taxon>Flavobacteriia</taxon>
        <taxon>Flavobacteriales</taxon>
        <taxon>Flavobacteriaceae</taxon>
        <taxon>Flagellimonas</taxon>
    </lineage>
</organism>
<gene>
    <name evidence="4" type="ORF">SAMN06265377_1752</name>
</gene>
<dbReference type="RefSeq" id="WP_097045630.1">
    <property type="nucleotide sequence ID" value="NZ_OBEH01000002.1"/>
</dbReference>
<accession>A0A285MTS3</accession>
<dbReference type="InterPro" id="IPR000801">
    <property type="entry name" value="Esterase-like"/>
</dbReference>
<name>A0A285MTS3_9FLAO</name>
<dbReference type="Pfam" id="PF00756">
    <property type="entry name" value="Esterase"/>
    <property type="match status" value="1"/>
</dbReference>
<evidence type="ECO:0000256" key="1">
    <source>
        <dbReference type="ARBA" id="ARBA00005622"/>
    </source>
</evidence>
<feature type="signal peptide" evidence="3">
    <location>
        <begin position="1"/>
        <end position="20"/>
    </location>
</feature>
<dbReference type="AlphaFoldDB" id="A0A285MTS3"/>
<keyword evidence="5" id="KW-1185">Reference proteome</keyword>
<feature type="chain" id="PRO_5012493175" description="Alpha/beta hydrolase" evidence="3">
    <location>
        <begin position="21"/>
        <end position="289"/>
    </location>
</feature>
<dbReference type="PANTHER" id="PTHR40841:SF2">
    <property type="entry name" value="SIDEROPHORE-DEGRADING ESTERASE (EUROFUNG)"/>
    <property type="match status" value="1"/>
</dbReference>